<dbReference type="AlphaFoldDB" id="A0ABD2QMB7"/>
<keyword evidence="3" id="KW-1185">Reference proteome</keyword>
<evidence type="ECO:0000313" key="2">
    <source>
        <dbReference type="EMBL" id="KAL3320686.1"/>
    </source>
</evidence>
<dbReference type="Proteomes" id="UP001626550">
    <property type="component" value="Unassembled WGS sequence"/>
</dbReference>
<gene>
    <name evidence="2" type="ORF">Ciccas_000622</name>
</gene>
<accession>A0ABD2QMB7</accession>
<keyword evidence="1" id="KW-0175">Coiled coil</keyword>
<reference evidence="2 3" key="1">
    <citation type="submission" date="2024-11" db="EMBL/GenBank/DDBJ databases">
        <title>Adaptive evolution of stress response genes in parasites aligns with host niche diversity.</title>
        <authorList>
            <person name="Hahn C."/>
            <person name="Resl P."/>
        </authorList>
    </citation>
    <scope>NUCLEOTIDE SEQUENCE [LARGE SCALE GENOMIC DNA]</scope>
    <source>
        <strain evidence="2">EGGRZ-B1_66</strain>
        <tissue evidence="2">Body</tissue>
    </source>
</reference>
<name>A0ABD2QMB7_9PLAT</name>
<evidence type="ECO:0000313" key="3">
    <source>
        <dbReference type="Proteomes" id="UP001626550"/>
    </source>
</evidence>
<evidence type="ECO:0000256" key="1">
    <source>
        <dbReference type="SAM" id="Coils"/>
    </source>
</evidence>
<proteinExistence type="predicted"/>
<dbReference type="EMBL" id="JBJKFK010000036">
    <property type="protein sequence ID" value="KAL3320686.1"/>
    <property type="molecule type" value="Genomic_DNA"/>
</dbReference>
<comment type="caution">
    <text evidence="2">The sequence shown here is derived from an EMBL/GenBank/DDBJ whole genome shotgun (WGS) entry which is preliminary data.</text>
</comment>
<organism evidence="2 3">
    <name type="scientific">Cichlidogyrus casuarinus</name>
    <dbReference type="NCBI Taxonomy" id="1844966"/>
    <lineage>
        <taxon>Eukaryota</taxon>
        <taxon>Metazoa</taxon>
        <taxon>Spiralia</taxon>
        <taxon>Lophotrochozoa</taxon>
        <taxon>Platyhelminthes</taxon>
        <taxon>Monogenea</taxon>
        <taxon>Monopisthocotylea</taxon>
        <taxon>Dactylogyridea</taxon>
        <taxon>Ancyrocephalidae</taxon>
        <taxon>Cichlidogyrus</taxon>
    </lineage>
</organism>
<feature type="coiled-coil region" evidence="1">
    <location>
        <begin position="128"/>
        <end position="155"/>
    </location>
</feature>
<sequence>MLSKSVTFDWFIYYLVVRKKIAIDKESESFKPNFSCQQIVLNHTVKYRNALLTEESPFFERISVVAASIYAWFTETCFDEHWLSLFCSAIKICKLEQDFLAFVEIDAASDIIATIFRRFELACAYYPNAECENKKQRLNSILESFEEEIGQEDEKFDGTQMENGRKEPQEVKVPRHILDKMKVRFT</sequence>
<protein>
    <submittedName>
        <fullName evidence="2">Uncharacterized protein</fullName>
    </submittedName>
</protein>